<protein>
    <submittedName>
        <fullName evidence="1">Uncharacterized protein</fullName>
    </submittedName>
</protein>
<evidence type="ECO:0000313" key="1">
    <source>
        <dbReference type="EMBL" id="MPN42831.1"/>
    </source>
</evidence>
<accession>A0A645HUU6</accession>
<gene>
    <name evidence="1" type="ORF">SDC9_190389</name>
</gene>
<proteinExistence type="predicted"/>
<dbReference type="EMBL" id="VSSQ01100828">
    <property type="protein sequence ID" value="MPN42831.1"/>
    <property type="molecule type" value="Genomic_DNA"/>
</dbReference>
<name>A0A645HUU6_9ZZZZ</name>
<reference evidence="1" key="1">
    <citation type="submission" date="2019-08" db="EMBL/GenBank/DDBJ databases">
        <authorList>
            <person name="Kucharzyk K."/>
            <person name="Murdoch R.W."/>
            <person name="Higgins S."/>
            <person name="Loffler F."/>
        </authorList>
    </citation>
    <scope>NUCLEOTIDE SEQUENCE</scope>
</reference>
<comment type="caution">
    <text evidence="1">The sequence shown here is derived from an EMBL/GenBank/DDBJ whole genome shotgun (WGS) entry which is preliminary data.</text>
</comment>
<sequence length="119" mass="13375">METQQREESLTSLQSTIRKLEKAAESQMQQGRSASLTIQRLETMRIAYAVVAEENPSGLTQATMKEAQAQLRSLLPTLDRMLQKFTGHPSQHTLLVRRIRSIELALALLDELVGKDLSN</sequence>
<organism evidence="1">
    <name type="scientific">bioreactor metagenome</name>
    <dbReference type="NCBI Taxonomy" id="1076179"/>
    <lineage>
        <taxon>unclassified sequences</taxon>
        <taxon>metagenomes</taxon>
        <taxon>ecological metagenomes</taxon>
    </lineage>
</organism>
<dbReference type="AlphaFoldDB" id="A0A645HUU6"/>